<dbReference type="InterPro" id="IPR038633">
    <property type="entry name" value="Rpn13/ADRM1_Pru_sf"/>
</dbReference>
<evidence type="ECO:0000256" key="5">
    <source>
        <dbReference type="ARBA" id="ARBA00023242"/>
    </source>
</evidence>
<dbReference type="PANTHER" id="PTHR12225">
    <property type="entry name" value="ADHESION REGULATING MOLECULE 1 110 KDA CELL MEMBRANE GLYCOPROTEIN"/>
    <property type="match status" value="1"/>
</dbReference>
<dbReference type="GO" id="GO:0005737">
    <property type="term" value="C:cytoplasm"/>
    <property type="evidence" value="ECO:0007669"/>
    <property type="project" value="UniProtKB-SubCell"/>
</dbReference>
<dbReference type="Gene3D" id="2.30.29.70">
    <property type="entry name" value="Proteasomal ubiquitin receptor Rpn13/ADRM1"/>
    <property type="match status" value="1"/>
</dbReference>
<dbReference type="GO" id="GO:0070628">
    <property type="term" value="F:proteasome binding"/>
    <property type="evidence" value="ECO:0007669"/>
    <property type="project" value="TreeGrafter"/>
</dbReference>
<organism evidence="9">
    <name type="scientific">Dissoconium aciculare CBS 342.82</name>
    <dbReference type="NCBI Taxonomy" id="1314786"/>
    <lineage>
        <taxon>Eukaryota</taxon>
        <taxon>Fungi</taxon>
        <taxon>Dikarya</taxon>
        <taxon>Ascomycota</taxon>
        <taxon>Pezizomycotina</taxon>
        <taxon>Dothideomycetes</taxon>
        <taxon>Dothideomycetidae</taxon>
        <taxon>Mycosphaerellales</taxon>
        <taxon>Dissoconiaceae</taxon>
        <taxon>Dissoconium</taxon>
    </lineage>
</organism>
<dbReference type="InterPro" id="IPR044868">
    <property type="entry name" value="Rpn13/ADRM1_Pru"/>
</dbReference>
<dbReference type="GO" id="GO:0061133">
    <property type="term" value="F:endopeptidase activator activity"/>
    <property type="evidence" value="ECO:0007669"/>
    <property type="project" value="TreeGrafter"/>
</dbReference>
<dbReference type="OrthoDB" id="340431at2759"/>
<dbReference type="PROSITE" id="PS51917">
    <property type="entry name" value="PRU"/>
    <property type="match status" value="1"/>
</dbReference>
<accession>A0A6J3MCZ7</accession>
<sequence length="197" mass="21891">MATAPIITFKAGRCTFNQRKVSAVPTPGYIYMYSEDDLLHFCWRPRSAPSTEPELDLIMFPQDGTFRPVVREERDEEMWSPTNGRIFELSFVSSSQRHFFWMQAKTQAEDGDPSWFSLRDQRLGQIVDSLLQGEEVDVQEEIEALRRHDSSPEDDGEGDDDGMDVDQEPEPAKRGSGGAGSGAAGNVRQGGASGGRA</sequence>
<evidence type="ECO:0000259" key="7">
    <source>
        <dbReference type="PROSITE" id="PS51917"/>
    </source>
</evidence>
<reference evidence="9" key="3">
    <citation type="submission" date="2025-08" db="UniProtKB">
        <authorList>
            <consortium name="RefSeq"/>
        </authorList>
    </citation>
    <scope>IDENTIFICATION</scope>
    <source>
        <strain evidence="9">CBS 342.82</strain>
    </source>
</reference>
<evidence type="ECO:0000256" key="3">
    <source>
        <dbReference type="ARBA" id="ARBA00022490"/>
    </source>
</evidence>
<proteinExistence type="predicted"/>
<keyword evidence="3" id="KW-0963">Cytoplasm</keyword>
<keyword evidence="5" id="KW-0539">Nucleus</keyword>
<feature type="compositionally biased region" description="Acidic residues" evidence="6">
    <location>
        <begin position="152"/>
        <end position="169"/>
    </location>
</feature>
<dbReference type="InterPro" id="IPR006773">
    <property type="entry name" value="Rpn13/ADRM1"/>
</dbReference>
<evidence type="ECO:0000256" key="2">
    <source>
        <dbReference type="ARBA" id="ARBA00004496"/>
    </source>
</evidence>
<evidence type="ECO:0000256" key="1">
    <source>
        <dbReference type="ARBA" id="ARBA00004123"/>
    </source>
</evidence>
<evidence type="ECO:0000313" key="8">
    <source>
        <dbReference type="Proteomes" id="UP000504637"/>
    </source>
</evidence>
<evidence type="ECO:0000256" key="6">
    <source>
        <dbReference type="SAM" id="MobiDB-lite"/>
    </source>
</evidence>
<reference evidence="9" key="1">
    <citation type="submission" date="2020-01" db="EMBL/GenBank/DDBJ databases">
        <authorList>
            <consortium name="DOE Joint Genome Institute"/>
            <person name="Haridas S."/>
            <person name="Albert R."/>
            <person name="Binder M."/>
            <person name="Bloem J."/>
            <person name="Labutti K."/>
            <person name="Salamov A."/>
            <person name="Andreopoulos B."/>
            <person name="Baker S.E."/>
            <person name="Barry K."/>
            <person name="Bills G."/>
            <person name="Bluhm B.H."/>
            <person name="Cannon C."/>
            <person name="Castanera R."/>
            <person name="Culley D.E."/>
            <person name="Daum C."/>
            <person name="Ezra D."/>
            <person name="Gonzalez J.B."/>
            <person name="Henrissat B."/>
            <person name="Kuo A."/>
            <person name="Liang C."/>
            <person name="Lipzen A."/>
            <person name="Lutzoni F."/>
            <person name="Magnuson J."/>
            <person name="Mondo S."/>
            <person name="Nolan M."/>
            <person name="Ohm R."/>
            <person name="Pangilinan J."/>
            <person name="Park H.-J."/>
            <person name="Ramirez L."/>
            <person name="Alfaro M."/>
            <person name="Sun H."/>
            <person name="Tritt A."/>
            <person name="Yoshinaga Y."/>
            <person name="Zwiers L.-H."/>
            <person name="Turgeon B.G."/>
            <person name="Goodwin S.B."/>
            <person name="Spatafora J.W."/>
            <person name="Crous P.W."/>
            <person name="Grigoriev I.V."/>
        </authorList>
    </citation>
    <scope>NUCLEOTIDE SEQUENCE</scope>
    <source>
        <strain evidence="9">CBS 342.82</strain>
    </source>
</reference>
<dbReference type="GO" id="GO:0008541">
    <property type="term" value="C:proteasome regulatory particle, lid subcomplex"/>
    <property type="evidence" value="ECO:0007669"/>
    <property type="project" value="TreeGrafter"/>
</dbReference>
<keyword evidence="4" id="KW-0647">Proteasome</keyword>
<dbReference type="GO" id="GO:0005634">
    <property type="term" value="C:nucleus"/>
    <property type="evidence" value="ECO:0007669"/>
    <property type="project" value="UniProtKB-SubCell"/>
</dbReference>
<name>A0A6J3MCZ7_9PEZI</name>
<comment type="subcellular location">
    <subcellularLocation>
        <location evidence="2">Cytoplasm</location>
    </subcellularLocation>
    <subcellularLocation>
        <location evidence="1">Nucleus</location>
    </subcellularLocation>
</comment>
<protein>
    <recommendedName>
        <fullName evidence="7">Pru domain-containing protein</fullName>
    </recommendedName>
</protein>
<dbReference type="GeneID" id="54361682"/>
<feature type="domain" description="Pru" evidence="7">
    <location>
        <begin position="1"/>
        <end position="134"/>
    </location>
</feature>
<keyword evidence="8" id="KW-1185">Reference proteome</keyword>
<feature type="region of interest" description="Disordered" evidence="6">
    <location>
        <begin position="143"/>
        <end position="197"/>
    </location>
</feature>
<reference evidence="9" key="2">
    <citation type="submission" date="2020-04" db="EMBL/GenBank/DDBJ databases">
        <authorList>
            <consortium name="NCBI Genome Project"/>
        </authorList>
    </citation>
    <scope>NUCLEOTIDE SEQUENCE</scope>
    <source>
        <strain evidence="9">CBS 342.82</strain>
    </source>
</reference>
<evidence type="ECO:0000256" key="4">
    <source>
        <dbReference type="ARBA" id="ARBA00022942"/>
    </source>
</evidence>
<dbReference type="AlphaFoldDB" id="A0A6J3MCZ7"/>
<evidence type="ECO:0000313" key="9">
    <source>
        <dbReference type="RefSeq" id="XP_033462936.1"/>
    </source>
</evidence>
<gene>
    <name evidence="9" type="ORF">K489DRAFT_376289</name>
</gene>
<dbReference type="PANTHER" id="PTHR12225:SF0">
    <property type="entry name" value="PROTEASOMAL UBIQUITIN RECEPTOR ADRM1"/>
    <property type="match status" value="1"/>
</dbReference>
<dbReference type="Pfam" id="PF04683">
    <property type="entry name" value="Rpn13_ADRM1_Pru"/>
    <property type="match status" value="1"/>
</dbReference>
<dbReference type="Proteomes" id="UP000504637">
    <property type="component" value="Unplaced"/>
</dbReference>
<dbReference type="RefSeq" id="XP_033462936.1">
    <property type="nucleotide sequence ID" value="XM_033603882.1"/>
</dbReference>